<accession>A0A918DYP9</accession>
<gene>
    <name evidence="2" type="ORF">GCM10012280_29480</name>
</gene>
<organism evidence="2 3">
    <name type="scientific">Wenjunlia tyrosinilytica</name>
    <dbReference type="NCBI Taxonomy" id="1544741"/>
    <lineage>
        <taxon>Bacteria</taxon>
        <taxon>Bacillati</taxon>
        <taxon>Actinomycetota</taxon>
        <taxon>Actinomycetes</taxon>
        <taxon>Kitasatosporales</taxon>
        <taxon>Streptomycetaceae</taxon>
        <taxon>Wenjunlia</taxon>
    </lineage>
</organism>
<dbReference type="SMART" id="SM00960">
    <property type="entry name" value="Robl_LC7"/>
    <property type="match status" value="1"/>
</dbReference>
<reference evidence="2" key="2">
    <citation type="submission" date="2020-09" db="EMBL/GenBank/DDBJ databases">
        <authorList>
            <person name="Sun Q."/>
            <person name="Zhou Y."/>
        </authorList>
    </citation>
    <scope>NUCLEOTIDE SEQUENCE</scope>
    <source>
        <strain evidence="2">CGMCC 4.7201</strain>
    </source>
</reference>
<dbReference type="Proteomes" id="UP000641932">
    <property type="component" value="Unassembled WGS sequence"/>
</dbReference>
<keyword evidence="3" id="KW-1185">Reference proteome</keyword>
<name>A0A918DYP9_9ACTN</name>
<feature type="domain" description="Roadblock/LAMTOR2" evidence="1">
    <location>
        <begin position="11"/>
        <end position="99"/>
    </location>
</feature>
<evidence type="ECO:0000313" key="2">
    <source>
        <dbReference type="EMBL" id="GGO88503.1"/>
    </source>
</evidence>
<reference evidence="2" key="1">
    <citation type="journal article" date="2014" name="Int. J. Syst. Evol. Microbiol.">
        <title>Complete genome sequence of Corynebacterium casei LMG S-19264T (=DSM 44701T), isolated from a smear-ripened cheese.</title>
        <authorList>
            <consortium name="US DOE Joint Genome Institute (JGI-PGF)"/>
            <person name="Walter F."/>
            <person name="Albersmeier A."/>
            <person name="Kalinowski J."/>
            <person name="Ruckert C."/>
        </authorList>
    </citation>
    <scope>NUCLEOTIDE SEQUENCE</scope>
    <source>
        <strain evidence="2">CGMCC 4.7201</strain>
    </source>
</reference>
<dbReference type="RefSeq" id="WP_189132098.1">
    <property type="nucleotide sequence ID" value="NZ_BMMS01000011.1"/>
</dbReference>
<protein>
    <recommendedName>
        <fullName evidence="1">Roadblock/LAMTOR2 domain-containing protein</fullName>
    </recommendedName>
</protein>
<dbReference type="Pfam" id="PF03259">
    <property type="entry name" value="Robl_LC7"/>
    <property type="match status" value="1"/>
</dbReference>
<dbReference type="InterPro" id="IPR004942">
    <property type="entry name" value="Roadblock/LAMTOR2_dom"/>
</dbReference>
<dbReference type="Gene3D" id="3.30.450.30">
    <property type="entry name" value="Dynein light chain 2a, cytoplasmic"/>
    <property type="match status" value="1"/>
</dbReference>
<evidence type="ECO:0000259" key="1">
    <source>
        <dbReference type="SMART" id="SM00960"/>
    </source>
</evidence>
<evidence type="ECO:0000313" key="3">
    <source>
        <dbReference type="Proteomes" id="UP000641932"/>
    </source>
</evidence>
<sequence length="129" mass="13313">MNGTTSAEPLVKILSSLRDRVMGVHESVLSTADGLLVAADADSVHPESVAALAAASLGVGRRLADQTGSGSLREVVTRCAGGHVVVLPVGERALLTVKGDEGMDITAFQRESPAVVEELNRVLEADVTP</sequence>
<dbReference type="SUPFAM" id="SSF103196">
    <property type="entry name" value="Roadblock/LC7 domain"/>
    <property type="match status" value="1"/>
</dbReference>
<dbReference type="EMBL" id="BMMS01000011">
    <property type="protein sequence ID" value="GGO88503.1"/>
    <property type="molecule type" value="Genomic_DNA"/>
</dbReference>
<dbReference type="AlphaFoldDB" id="A0A918DYP9"/>
<proteinExistence type="predicted"/>
<comment type="caution">
    <text evidence="2">The sequence shown here is derived from an EMBL/GenBank/DDBJ whole genome shotgun (WGS) entry which is preliminary data.</text>
</comment>